<keyword evidence="4" id="KW-1185">Reference proteome</keyword>
<dbReference type="SUPFAM" id="SSF53335">
    <property type="entry name" value="S-adenosyl-L-methionine-dependent methyltransferases"/>
    <property type="match status" value="1"/>
</dbReference>
<proteinExistence type="predicted"/>
<gene>
    <name evidence="3" type="ORF">HNP60_002080</name>
</gene>
<evidence type="ECO:0000313" key="4">
    <source>
        <dbReference type="Proteomes" id="UP001138540"/>
    </source>
</evidence>
<dbReference type="Pfam" id="PF13649">
    <property type="entry name" value="Methyltransf_25"/>
    <property type="match status" value="1"/>
</dbReference>
<dbReference type="EMBL" id="JACHKA010000001">
    <property type="protein sequence ID" value="MBB5986106.1"/>
    <property type="molecule type" value="Genomic_DNA"/>
</dbReference>
<evidence type="ECO:0000313" key="3">
    <source>
        <dbReference type="EMBL" id="MBB5986106.1"/>
    </source>
</evidence>
<keyword evidence="3" id="KW-0489">Methyltransferase</keyword>
<dbReference type="CDD" id="cd02440">
    <property type="entry name" value="AdoMet_MTases"/>
    <property type="match status" value="1"/>
</dbReference>
<dbReference type="PANTHER" id="PTHR43861">
    <property type="entry name" value="TRANS-ACONITATE 2-METHYLTRANSFERASE-RELATED"/>
    <property type="match status" value="1"/>
</dbReference>
<dbReference type="InterPro" id="IPR041698">
    <property type="entry name" value="Methyltransf_25"/>
</dbReference>
<name>A0ABR6NG99_9SPHN</name>
<sequence>MQSWDERFGQADLAYGDGPNDFLAEQVGALTPGNCLCIAEGQGRNAVWLASQGFAVTAMDQSPVGMARARALAARQGVALATETGDLSTWDLGEARWDNIVSIFGHLPAALRRDVHARVVKALKPGGTFLLEAYTPEQIDMPGRGGPDVKEMLADLATLREELVGLDFVLAREIHREVNEGLYHHGLSAVVQIVARKPAGE</sequence>
<dbReference type="Gene3D" id="3.40.50.150">
    <property type="entry name" value="Vaccinia Virus protein VP39"/>
    <property type="match status" value="1"/>
</dbReference>
<reference evidence="3 4" key="1">
    <citation type="submission" date="2020-08" db="EMBL/GenBank/DDBJ databases">
        <title>Exploring microbial biodiversity for novel pathways involved in the catabolism of aromatic compounds derived from lignin.</title>
        <authorList>
            <person name="Elkins J."/>
        </authorList>
    </citation>
    <scope>NUCLEOTIDE SEQUENCE [LARGE SCALE GENOMIC DNA]</scope>
    <source>
        <strain evidence="3 4">B1D3A</strain>
    </source>
</reference>
<organism evidence="3 4">
    <name type="scientific">Sphingobium lignivorans</name>
    <dbReference type="NCBI Taxonomy" id="2735886"/>
    <lineage>
        <taxon>Bacteria</taxon>
        <taxon>Pseudomonadati</taxon>
        <taxon>Pseudomonadota</taxon>
        <taxon>Alphaproteobacteria</taxon>
        <taxon>Sphingomonadales</taxon>
        <taxon>Sphingomonadaceae</taxon>
        <taxon>Sphingobium</taxon>
    </lineage>
</organism>
<dbReference type="GO" id="GO:0008168">
    <property type="term" value="F:methyltransferase activity"/>
    <property type="evidence" value="ECO:0007669"/>
    <property type="project" value="UniProtKB-KW"/>
</dbReference>
<feature type="domain" description="Methyltransferase" evidence="2">
    <location>
        <begin position="36"/>
        <end position="127"/>
    </location>
</feature>
<dbReference type="RefSeq" id="WP_184153303.1">
    <property type="nucleotide sequence ID" value="NZ_JACHKA010000001.1"/>
</dbReference>
<evidence type="ECO:0000259" key="2">
    <source>
        <dbReference type="Pfam" id="PF13649"/>
    </source>
</evidence>
<evidence type="ECO:0000256" key="1">
    <source>
        <dbReference type="ARBA" id="ARBA00022679"/>
    </source>
</evidence>
<protein>
    <submittedName>
        <fullName evidence="3">SAM-dependent methyltransferase</fullName>
    </submittedName>
</protein>
<dbReference type="PANTHER" id="PTHR43861:SF3">
    <property type="entry name" value="PUTATIVE (AFU_ORTHOLOGUE AFUA_2G14390)-RELATED"/>
    <property type="match status" value="1"/>
</dbReference>
<dbReference type="GO" id="GO:0032259">
    <property type="term" value="P:methylation"/>
    <property type="evidence" value="ECO:0007669"/>
    <property type="project" value="UniProtKB-KW"/>
</dbReference>
<comment type="caution">
    <text evidence="3">The sequence shown here is derived from an EMBL/GenBank/DDBJ whole genome shotgun (WGS) entry which is preliminary data.</text>
</comment>
<keyword evidence="1" id="KW-0808">Transferase</keyword>
<dbReference type="InterPro" id="IPR029063">
    <property type="entry name" value="SAM-dependent_MTases_sf"/>
</dbReference>
<dbReference type="Proteomes" id="UP001138540">
    <property type="component" value="Unassembled WGS sequence"/>
</dbReference>
<accession>A0ABR6NG99</accession>